<gene>
    <name evidence="2" type="ORF">HK12_10910</name>
</gene>
<dbReference type="EMBL" id="JOMO01000046">
    <property type="protein sequence ID" value="OUI79893.1"/>
    <property type="molecule type" value="Genomic_DNA"/>
</dbReference>
<dbReference type="Proteomes" id="UP000194639">
    <property type="component" value="Unassembled WGS sequence"/>
</dbReference>
<dbReference type="AlphaFoldDB" id="A0A251ZYZ9"/>
<protein>
    <submittedName>
        <fullName evidence="2">Uncharacterized protein</fullName>
    </submittedName>
</protein>
<sequence>MGKIEQAIDRAIKRERIRLQEAETARQMVAPLVGNIAGMDSAIEIYSNALKQNGIAPGSANISGMQAMVRMLLNTTGNSSSDTMSIATDATPDEDSILSGVNAPRKL</sequence>
<evidence type="ECO:0000313" key="3">
    <source>
        <dbReference type="Proteomes" id="UP000194639"/>
    </source>
</evidence>
<feature type="region of interest" description="Disordered" evidence="1">
    <location>
        <begin position="77"/>
        <end position="107"/>
    </location>
</feature>
<proteinExistence type="predicted"/>
<accession>A0A251ZYZ9</accession>
<evidence type="ECO:0000256" key="1">
    <source>
        <dbReference type="SAM" id="MobiDB-lite"/>
    </source>
</evidence>
<comment type="caution">
    <text evidence="2">The sequence shown here is derived from an EMBL/GenBank/DDBJ whole genome shotgun (WGS) entry which is preliminary data.</text>
</comment>
<reference evidence="2 3" key="1">
    <citation type="submission" date="2014-06" db="EMBL/GenBank/DDBJ databases">
        <authorList>
            <person name="Ju J."/>
            <person name="Zhang J."/>
        </authorList>
    </citation>
    <scope>NUCLEOTIDE SEQUENCE [LARGE SCALE GENOMIC DNA]</scope>
    <source>
        <strain evidence="2">DmW_045</strain>
    </source>
</reference>
<name>A0A251ZYZ9_9PROT</name>
<feature type="compositionally biased region" description="Polar residues" evidence="1">
    <location>
        <begin position="77"/>
        <end position="88"/>
    </location>
</feature>
<organism evidence="2 3">
    <name type="scientific">Acetobacter orientalis</name>
    <dbReference type="NCBI Taxonomy" id="146474"/>
    <lineage>
        <taxon>Bacteria</taxon>
        <taxon>Pseudomonadati</taxon>
        <taxon>Pseudomonadota</taxon>
        <taxon>Alphaproteobacteria</taxon>
        <taxon>Acetobacterales</taxon>
        <taxon>Acetobacteraceae</taxon>
        <taxon>Acetobacter</taxon>
    </lineage>
</organism>
<dbReference type="RefSeq" id="WP_086552993.1">
    <property type="nucleotide sequence ID" value="NZ_JOMO01000046.1"/>
</dbReference>
<evidence type="ECO:0000313" key="2">
    <source>
        <dbReference type="EMBL" id="OUI79893.1"/>
    </source>
</evidence>